<name>A0AAP0MU67_9ROSI</name>
<gene>
    <name evidence="1" type="ORF">WN944_011852</name>
</gene>
<dbReference type="AlphaFoldDB" id="A0AAP0MU67"/>
<keyword evidence="2" id="KW-1185">Reference proteome</keyword>
<accession>A0AAP0MU67</accession>
<evidence type="ECO:0000313" key="1">
    <source>
        <dbReference type="EMBL" id="KAK9223410.1"/>
    </source>
</evidence>
<dbReference type="Proteomes" id="UP001428341">
    <property type="component" value="Unassembled WGS sequence"/>
</dbReference>
<dbReference type="EMBL" id="JBCGBO010000002">
    <property type="protein sequence ID" value="KAK9223410.1"/>
    <property type="molecule type" value="Genomic_DNA"/>
</dbReference>
<organism evidence="1 2">
    <name type="scientific">Citrus x changshan-huyou</name>
    <dbReference type="NCBI Taxonomy" id="2935761"/>
    <lineage>
        <taxon>Eukaryota</taxon>
        <taxon>Viridiplantae</taxon>
        <taxon>Streptophyta</taxon>
        <taxon>Embryophyta</taxon>
        <taxon>Tracheophyta</taxon>
        <taxon>Spermatophyta</taxon>
        <taxon>Magnoliopsida</taxon>
        <taxon>eudicotyledons</taxon>
        <taxon>Gunneridae</taxon>
        <taxon>Pentapetalae</taxon>
        <taxon>rosids</taxon>
        <taxon>malvids</taxon>
        <taxon>Sapindales</taxon>
        <taxon>Rutaceae</taxon>
        <taxon>Aurantioideae</taxon>
        <taxon>Citrus</taxon>
    </lineage>
</organism>
<evidence type="ECO:0000313" key="2">
    <source>
        <dbReference type="Proteomes" id="UP001428341"/>
    </source>
</evidence>
<proteinExistence type="predicted"/>
<comment type="caution">
    <text evidence="1">The sequence shown here is derived from an EMBL/GenBank/DDBJ whole genome shotgun (WGS) entry which is preliminary data.</text>
</comment>
<protein>
    <submittedName>
        <fullName evidence="1">Uncharacterized protein</fullName>
    </submittedName>
</protein>
<sequence length="60" mass="6563">MIPRTTAMIAAKESASYCQKGTHVCTEIMISDAEGDGDELRIGQELMLTPSPCSMLNWTK</sequence>
<reference evidence="1 2" key="1">
    <citation type="submission" date="2024-05" db="EMBL/GenBank/DDBJ databases">
        <title>Haplotype-resolved chromosome-level genome assembly of Huyou (Citrus changshanensis).</title>
        <authorList>
            <person name="Miao C."/>
            <person name="Chen W."/>
            <person name="Wu Y."/>
            <person name="Wang L."/>
            <person name="Zhao S."/>
            <person name="Grierson D."/>
            <person name="Xu C."/>
            <person name="Chen K."/>
        </authorList>
    </citation>
    <scope>NUCLEOTIDE SEQUENCE [LARGE SCALE GENOMIC DNA]</scope>
    <source>
        <strain evidence="1">01-14</strain>
        <tissue evidence="1">Leaf</tissue>
    </source>
</reference>